<dbReference type="AlphaFoldDB" id="A0AAV6V0B5"/>
<name>A0AAV6V0B5_9ARAC</name>
<keyword evidence="3" id="KW-1185">Reference proteome</keyword>
<evidence type="ECO:0000256" key="1">
    <source>
        <dbReference type="SAM" id="Coils"/>
    </source>
</evidence>
<dbReference type="EMBL" id="JAFNEN010000219">
    <property type="protein sequence ID" value="KAG8189258.1"/>
    <property type="molecule type" value="Genomic_DNA"/>
</dbReference>
<evidence type="ECO:0008006" key="4">
    <source>
        <dbReference type="Google" id="ProtNLM"/>
    </source>
</evidence>
<protein>
    <recommendedName>
        <fullName evidence="4">HAT C-terminal dimerisation domain-containing protein</fullName>
    </recommendedName>
</protein>
<comment type="caution">
    <text evidence="2">The sequence shown here is derived from an EMBL/GenBank/DDBJ whole genome shotgun (WGS) entry which is preliminary data.</text>
</comment>
<gene>
    <name evidence="2" type="ORF">JTE90_013786</name>
</gene>
<reference evidence="2 3" key="1">
    <citation type="journal article" date="2022" name="Nat. Ecol. Evol.">
        <title>A masculinizing supergene underlies an exaggerated male reproductive morph in a spider.</title>
        <authorList>
            <person name="Hendrickx F."/>
            <person name="De Corte Z."/>
            <person name="Sonet G."/>
            <person name="Van Belleghem S.M."/>
            <person name="Kostlbacher S."/>
            <person name="Vangestel C."/>
        </authorList>
    </citation>
    <scope>NUCLEOTIDE SEQUENCE [LARGE SCALE GENOMIC DNA]</scope>
    <source>
        <strain evidence="2">W744_W776</strain>
    </source>
</reference>
<feature type="coiled-coil region" evidence="1">
    <location>
        <begin position="268"/>
        <end position="309"/>
    </location>
</feature>
<sequence length="402" mass="46424">MSFTKKFQRDEALVHILHSELSLLIQKLAGRVYKSDVLKKIDSIIAQGVNALEVKHFLPLAEIVLSTEVKEELAKVHSNDKSKFLKDVQTHYSSACKYLIEKAHLTKLTKALRCLHPDERQKRRSCEDIITVSKSLPLDVQDDILLDQWKLLQLETENPDSKITRIEHFWNQFFSRCDSLGAPKFDVVSKVIKAALSLYHGNADIERRFSVSRWALTEDKSSMSERTLNAILITKDAVKQYGSPNLVPITKELIASAHCAHRNYQLYLEDVKIKKEAEQKKSEEEEQLKKELLDKQKQTEDAKKDIQAKELDLKKKMKDHESAKETVDTLFKEATERLENAIKNFDMKEVKLAHAMLEGVSKMKEIEEMKCKEVKSLTQSIQKRKSNVISSFMYKKPKLQNK</sequence>
<proteinExistence type="predicted"/>
<dbReference type="Proteomes" id="UP000827092">
    <property type="component" value="Unassembled WGS sequence"/>
</dbReference>
<evidence type="ECO:0000313" key="3">
    <source>
        <dbReference type="Proteomes" id="UP000827092"/>
    </source>
</evidence>
<keyword evidence="1" id="KW-0175">Coiled coil</keyword>
<accession>A0AAV6V0B5</accession>
<organism evidence="2 3">
    <name type="scientific">Oedothorax gibbosus</name>
    <dbReference type="NCBI Taxonomy" id="931172"/>
    <lineage>
        <taxon>Eukaryota</taxon>
        <taxon>Metazoa</taxon>
        <taxon>Ecdysozoa</taxon>
        <taxon>Arthropoda</taxon>
        <taxon>Chelicerata</taxon>
        <taxon>Arachnida</taxon>
        <taxon>Araneae</taxon>
        <taxon>Araneomorphae</taxon>
        <taxon>Entelegynae</taxon>
        <taxon>Araneoidea</taxon>
        <taxon>Linyphiidae</taxon>
        <taxon>Erigoninae</taxon>
        <taxon>Oedothorax</taxon>
    </lineage>
</organism>
<evidence type="ECO:0000313" key="2">
    <source>
        <dbReference type="EMBL" id="KAG8189258.1"/>
    </source>
</evidence>